<sequence length="77" mass="8239">MGLIVIIINKSLTGTTYLHTINPLTPPAALIAPGINLIQNLMLKSIILNAYGKLACIITLHYNTGIQQTAAQLSALR</sequence>
<evidence type="ECO:0000313" key="1">
    <source>
        <dbReference type="EMBL" id="JAH99689.1"/>
    </source>
</evidence>
<reference evidence="1" key="2">
    <citation type="journal article" date="2015" name="Fish Shellfish Immunol.">
        <title>Early steps in the European eel (Anguilla anguilla)-Vibrio vulnificus interaction in the gills: Role of the RtxA13 toxin.</title>
        <authorList>
            <person name="Callol A."/>
            <person name="Pajuelo D."/>
            <person name="Ebbesson L."/>
            <person name="Teles M."/>
            <person name="MacKenzie S."/>
            <person name="Amaro C."/>
        </authorList>
    </citation>
    <scope>NUCLEOTIDE SEQUENCE</scope>
</reference>
<name>A0A0E9XAL7_ANGAN</name>
<protein>
    <submittedName>
        <fullName evidence="1">Uncharacterized protein</fullName>
    </submittedName>
</protein>
<dbReference type="EMBL" id="GBXM01008888">
    <property type="protein sequence ID" value="JAH99689.1"/>
    <property type="molecule type" value="Transcribed_RNA"/>
</dbReference>
<dbReference type="AlphaFoldDB" id="A0A0E9XAL7"/>
<reference evidence="1" key="1">
    <citation type="submission" date="2014-11" db="EMBL/GenBank/DDBJ databases">
        <authorList>
            <person name="Amaro Gonzalez C."/>
        </authorList>
    </citation>
    <scope>NUCLEOTIDE SEQUENCE</scope>
</reference>
<accession>A0A0E9XAL7</accession>
<organism evidence="1">
    <name type="scientific">Anguilla anguilla</name>
    <name type="common">European freshwater eel</name>
    <name type="synonym">Muraena anguilla</name>
    <dbReference type="NCBI Taxonomy" id="7936"/>
    <lineage>
        <taxon>Eukaryota</taxon>
        <taxon>Metazoa</taxon>
        <taxon>Chordata</taxon>
        <taxon>Craniata</taxon>
        <taxon>Vertebrata</taxon>
        <taxon>Euteleostomi</taxon>
        <taxon>Actinopterygii</taxon>
        <taxon>Neopterygii</taxon>
        <taxon>Teleostei</taxon>
        <taxon>Anguilliformes</taxon>
        <taxon>Anguillidae</taxon>
        <taxon>Anguilla</taxon>
    </lineage>
</organism>
<proteinExistence type="predicted"/>